<dbReference type="PANTHER" id="PTHR42718">
    <property type="entry name" value="MAJOR FACILITATOR SUPERFAMILY MULTIDRUG TRANSPORTER MFSC"/>
    <property type="match status" value="1"/>
</dbReference>
<evidence type="ECO:0000256" key="4">
    <source>
        <dbReference type="ARBA" id="ARBA00022989"/>
    </source>
</evidence>
<dbReference type="InterPro" id="IPR020846">
    <property type="entry name" value="MFS_dom"/>
</dbReference>
<feature type="transmembrane region" description="Helical" evidence="7">
    <location>
        <begin position="810"/>
        <end position="828"/>
    </location>
</feature>
<feature type="compositionally biased region" description="Basic and acidic residues" evidence="6">
    <location>
        <begin position="713"/>
        <end position="732"/>
    </location>
</feature>
<feature type="region of interest" description="Disordered" evidence="6">
    <location>
        <begin position="631"/>
        <end position="687"/>
    </location>
</feature>
<evidence type="ECO:0000313" key="9">
    <source>
        <dbReference type="EMBL" id="CDS86248.1"/>
    </source>
</evidence>
<feature type="transmembrane region" description="Helical" evidence="7">
    <location>
        <begin position="183"/>
        <end position="205"/>
    </location>
</feature>
<accession>A0A069A7T6</accession>
<dbReference type="PROSITE" id="PS50850">
    <property type="entry name" value="MFS"/>
    <property type="match status" value="1"/>
</dbReference>
<comment type="subcellular location">
    <subcellularLocation>
        <location evidence="1">Cell membrane</location>
        <topology evidence="1">Multi-pass membrane protein</topology>
    </subcellularLocation>
</comment>
<evidence type="ECO:0000256" key="5">
    <source>
        <dbReference type="ARBA" id="ARBA00023136"/>
    </source>
</evidence>
<feature type="transmembrane region" description="Helical" evidence="7">
    <location>
        <begin position="248"/>
        <end position="267"/>
    </location>
</feature>
<feature type="transmembrane region" description="Helical" evidence="7">
    <location>
        <begin position="60"/>
        <end position="76"/>
    </location>
</feature>
<feature type="transmembrane region" description="Helical" evidence="7">
    <location>
        <begin position="287"/>
        <end position="310"/>
    </location>
</feature>
<feature type="compositionally biased region" description="Low complexity" evidence="6">
    <location>
        <begin position="670"/>
        <end position="683"/>
    </location>
</feature>
<feature type="compositionally biased region" description="Low complexity" evidence="6">
    <location>
        <begin position="642"/>
        <end position="658"/>
    </location>
</feature>
<evidence type="ECO:0000313" key="10">
    <source>
        <dbReference type="EMBL" id="CDS86732.1"/>
    </source>
</evidence>
<keyword evidence="5 7" id="KW-0472">Membrane</keyword>
<dbReference type="GO" id="GO:0022857">
    <property type="term" value="F:transmembrane transporter activity"/>
    <property type="evidence" value="ECO:0007669"/>
    <property type="project" value="InterPro"/>
</dbReference>
<keyword evidence="4 7" id="KW-1133">Transmembrane helix</keyword>
<feature type="transmembrane region" description="Helical" evidence="7">
    <location>
        <begin position="114"/>
        <end position="138"/>
    </location>
</feature>
<feature type="region of interest" description="Disordered" evidence="6">
    <location>
        <begin position="700"/>
        <end position="737"/>
    </location>
</feature>
<dbReference type="Pfam" id="PF07690">
    <property type="entry name" value="MFS_1"/>
    <property type="match status" value="1"/>
</dbReference>
<dbReference type="CDD" id="cd17321">
    <property type="entry name" value="MFS_MMR_MDR_like"/>
    <property type="match status" value="1"/>
</dbReference>
<feature type="transmembrane region" description="Helical" evidence="7">
    <location>
        <begin position="88"/>
        <end position="108"/>
    </location>
</feature>
<feature type="transmembrane region" description="Helical" evidence="7">
    <location>
        <begin position="217"/>
        <end position="236"/>
    </location>
</feature>
<evidence type="ECO:0000259" key="8">
    <source>
        <dbReference type="PROSITE" id="PS50850"/>
    </source>
</evidence>
<evidence type="ECO:0000256" key="2">
    <source>
        <dbReference type="ARBA" id="ARBA00022448"/>
    </source>
</evidence>
<gene>
    <name evidence="10" type="ORF">BN1096_560300</name>
    <name evidence="9" type="ORF">BN1097_540303</name>
</gene>
<evidence type="ECO:0000256" key="7">
    <source>
        <dbReference type="SAM" id="Phobius"/>
    </source>
</evidence>
<feature type="transmembrane region" description="Helical" evidence="7">
    <location>
        <begin position="322"/>
        <end position="339"/>
    </location>
</feature>
<evidence type="ECO:0000256" key="6">
    <source>
        <dbReference type="SAM" id="MobiDB-lite"/>
    </source>
</evidence>
<evidence type="ECO:0000256" key="3">
    <source>
        <dbReference type="ARBA" id="ARBA00022692"/>
    </source>
</evidence>
<feature type="transmembrane region" description="Helical" evidence="7">
    <location>
        <begin position="150"/>
        <end position="177"/>
    </location>
</feature>
<dbReference type="GO" id="GO:0005886">
    <property type="term" value="C:plasma membrane"/>
    <property type="evidence" value="ECO:0007669"/>
    <property type="project" value="UniProtKB-SubCell"/>
</dbReference>
<dbReference type="Gene3D" id="1.10.287.950">
    <property type="entry name" value="Methyl-accepting chemotaxis protein"/>
    <property type="match status" value="1"/>
</dbReference>
<feature type="transmembrane region" description="Helical" evidence="7">
    <location>
        <begin position="420"/>
        <end position="442"/>
    </location>
</feature>
<sequence>MVFTLNHNTSIKNKDSNPKIFLVLTLYLLGIFMGAIDTGIVSPARTIIQNSLGVNEKTGIWMITIYTLTYASVIPISGKLADKIGRKYVYLVSIFLFGSGSLICGLSSLFSNFYILLIGRVIQAIGGGGIMPIATAEFGTTFPENKRGMALGLVGATYGIANILGSSIGSTILSIFGTQNWKWLFFVNLPICLIILIGGVFCIKNNKSESKEKIDKLGTLMLICIIVSLLYGLMNIDFFNFKNSIQDISVYPYLLTFIVLIPIFIFIENRAKDPILSFEYFLNPRILIVLILSLIVGIGMMGMVFVPQYAENALKINAGSGGYFVAILGLFAGIAAPLSGRLIDKFGAKKILLLGFSVSMIGSLYLVLIALKTNTVFSVCVSLIFMGLGMGFTMVTPLNYMMLSNTRLEESNSALATLSLIRSIGTSISPAIMIGFIAHAGLSVQDNIMDLVGKPSTPKIVQLEELENMIDDLKSDPEMAKNLKNVSIPNMNDTSNINMDMTGGKLPKSLLNKVQSADTTNITNITKEISTTMFDEKVPSIITKIQKNVQKGIDGTQSGINGIEDGENKLNSGIKGVQTGIDNMVKARAGINQGIDGVKKGIAGVDKGIKGMEQGLEKQDEAIKELTTAYNKIPTTEKTPTDNENNSNEQNQSNTSNSESDDTKNDSTENKNNNSSENKPNVNEQKESLNAQIQQLKKTRDDLNTKLQKNKTQKNELSKKLRSMESQKKELQSKLNNSISQKKDMEKSLDTMQQQKKSLQAVLAKTQEVKTEIPKAFDKSKLDYINSIENNRTKIENTLQSTLNSGFKQMYITVFCVNLLAFIILLFYKENKTR</sequence>
<dbReference type="SUPFAM" id="SSF103473">
    <property type="entry name" value="MFS general substrate transporter"/>
    <property type="match status" value="1"/>
</dbReference>
<protein>
    <submittedName>
        <fullName evidence="9">Putative ATP synthase F0, A subunit</fullName>
    </submittedName>
    <submittedName>
        <fullName evidence="10">Transporter, Major Facilitator Superfamily (MFS)</fullName>
    </submittedName>
</protein>
<dbReference type="EMBL" id="LK932392">
    <property type="protein sequence ID" value="CDS86248.1"/>
    <property type="molecule type" value="Genomic_DNA"/>
</dbReference>
<keyword evidence="2" id="KW-0813">Transport</keyword>
<reference evidence="10" key="1">
    <citation type="submission" date="2014-07" db="EMBL/GenBank/DDBJ databases">
        <authorList>
            <person name="Monot Marc"/>
        </authorList>
    </citation>
    <scope>NUCLEOTIDE SEQUENCE</scope>
    <source>
        <strain evidence="9">7032994</strain>
    </source>
</reference>
<dbReference type="Gene3D" id="1.20.1250.20">
    <property type="entry name" value="MFS general substrate transporter like domains"/>
    <property type="match status" value="2"/>
</dbReference>
<dbReference type="PROSITE" id="PS00216">
    <property type="entry name" value="SUGAR_TRANSPORT_1"/>
    <property type="match status" value="1"/>
</dbReference>
<evidence type="ECO:0000256" key="1">
    <source>
        <dbReference type="ARBA" id="ARBA00004651"/>
    </source>
</evidence>
<keyword evidence="3 7" id="KW-0812">Transmembrane</keyword>
<organism evidence="10">
    <name type="scientific">Clostridioides difficile</name>
    <name type="common">Peptoclostridium difficile</name>
    <dbReference type="NCBI Taxonomy" id="1496"/>
    <lineage>
        <taxon>Bacteria</taxon>
        <taxon>Bacillati</taxon>
        <taxon>Bacillota</taxon>
        <taxon>Clostridia</taxon>
        <taxon>Peptostreptococcales</taxon>
        <taxon>Peptostreptococcaceae</taxon>
        <taxon>Clostridioides</taxon>
    </lineage>
</organism>
<feature type="transmembrane region" description="Helical" evidence="7">
    <location>
        <begin position="351"/>
        <end position="370"/>
    </location>
</feature>
<dbReference type="SUPFAM" id="SSF57997">
    <property type="entry name" value="Tropomyosin"/>
    <property type="match status" value="1"/>
</dbReference>
<dbReference type="InterPro" id="IPR036259">
    <property type="entry name" value="MFS_trans_sf"/>
</dbReference>
<feature type="transmembrane region" description="Helical" evidence="7">
    <location>
        <begin position="376"/>
        <end position="400"/>
    </location>
</feature>
<dbReference type="EMBL" id="LK932509">
    <property type="protein sequence ID" value="CDS86732.1"/>
    <property type="molecule type" value="Genomic_DNA"/>
</dbReference>
<name>A0A069A7T6_CLODI</name>
<dbReference type="PANTHER" id="PTHR42718:SF35">
    <property type="entry name" value="BLL0718 PROTEIN"/>
    <property type="match status" value="1"/>
</dbReference>
<dbReference type="AlphaFoldDB" id="A0A069A7T6"/>
<proteinExistence type="predicted"/>
<dbReference type="InterPro" id="IPR005829">
    <property type="entry name" value="Sugar_transporter_CS"/>
</dbReference>
<feature type="transmembrane region" description="Helical" evidence="7">
    <location>
        <begin position="20"/>
        <end position="40"/>
    </location>
</feature>
<feature type="domain" description="Major facilitator superfamily (MFS) profile" evidence="8">
    <location>
        <begin position="23"/>
        <end position="474"/>
    </location>
</feature>
<dbReference type="InterPro" id="IPR011701">
    <property type="entry name" value="MFS"/>
</dbReference>